<keyword evidence="3" id="KW-1185">Reference proteome</keyword>
<evidence type="ECO:0000256" key="1">
    <source>
        <dbReference type="SAM" id="Phobius"/>
    </source>
</evidence>
<proteinExistence type="predicted"/>
<keyword evidence="1" id="KW-0472">Membrane</keyword>
<keyword evidence="1" id="KW-0812">Transmembrane</keyword>
<protein>
    <submittedName>
        <fullName evidence="2">Uncharacterized protein</fullName>
    </submittedName>
</protein>
<organism evidence="2 3">
    <name type="scientific">Hypholoma sublateritium (strain FD-334 SS-4)</name>
    <dbReference type="NCBI Taxonomy" id="945553"/>
    <lineage>
        <taxon>Eukaryota</taxon>
        <taxon>Fungi</taxon>
        <taxon>Dikarya</taxon>
        <taxon>Basidiomycota</taxon>
        <taxon>Agaricomycotina</taxon>
        <taxon>Agaricomycetes</taxon>
        <taxon>Agaricomycetidae</taxon>
        <taxon>Agaricales</taxon>
        <taxon>Agaricineae</taxon>
        <taxon>Strophariaceae</taxon>
        <taxon>Hypholoma</taxon>
    </lineage>
</organism>
<feature type="transmembrane region" description="Helical" evidence="1">
    <location>
        <begin position="132"/>
        <end position="151"/>
    </location>
</feature>
<accession>A0A0D2NFZ7</accession>
<feature type="transmembrane region" description="Helical" evidence="1">
    <location>
        <begin position="157"/>
        <end position="179"/>
    </location>
</feature>
<dbReference type="EMBL" id="KN817640">
    <property type="protein sequence ID" value="KJA15586.1"/>
    <property type="molecule type" value="Genomic_DNA"/>
</dbReference>
<evidence type="ECO:0000313" key="2">
    <source>
        <dbReference type="EMBL" id="KJA15586.1"/>
    </source>
</evidence>
<evidence type="ECO:0000313" key="3">
    <source>
        <dbReference type="Proteomes" id="UP000054270"/>
    </source>
</evidence>
<reference evidence="3" key="1">
    <citation type="submission" date="2014-04" db="EMBL/GenBank/DDBJ databases">
        <title>Evolutionary Origins and Diversification of the Mycorrhizal Mutualists.</title>
        <authorList>
            <consortium name="DOE Joint Genome Institute"/>
            <consortium name="Mycorrhizal Genomics Consortium"/>
            <person name="Kohler A."/>
            <person name="Kuo A."/>
            <person name="Nagy L.G."/>
            <person name="Floudas D."/>
            <person name="Copeland A."/>
            <person name="Barry K.W."/>
            <person name="Cichocki N."/>
            <person name="Veneault-Fourrey C."/>
            <person name="LaButti K."/>
            <person name="Lindquist E.A."/>
            <person name="Lipzen A."/>
            <person name="Lundell T."/>
            <person name="Morin E."/>
            <person name="Murat C."/>
            <person name="Riley R."/>
            <person name="Ohm R."/>
            <person name="Sun H."/>
            <person name="Tunlid A."/>
            <person name="Henrissat B."/>
            <person name="Grigoriev I.V."/>
            <person name="Hibbett D.S."/>
            <person name="Martin F."/>
        </authorList>
    </citation>
    <scope>NUCLEOTIDE SEQUENCE [LARGE SCALE GENOMIC DNA]</scope>
    <source>
        <strain evidence="3">FD-334 SS-4</strain>
    </source>
</reference>
<dbReference type="Proteomes" id="UP000054270">
    <property type="component" value="Unassembled WGS sequence"/>
</dbReference>
<sequence length="193" mass="21686">MKSPHKQTDPSKAQAQHFLIHNLHSTYSIPASTQYQTADPSRENNGIDAQAPGAYLNHYWHQSHTRHLPHALRTHQCAAAEHLHGVVCPAWVVMRGMGVRVQHLCNLHIRQATGDRVDGDGRRSLQAGIRSLWLLGAYHVFLYEMGLWWPSLVASCIVILGGLLIEMSTIATFSLCVGYDGWRSRNSELVMHH</sequence>
<gene>
    <name evidence="2" type="ORF">HYPSUDRAFT_71919</name>
</gene>
<keyword evidence="1" id="KW-1133">Transmembrane helix</keyword>
<name>A0A0D2NFZ7_HYPSF</name>
<dbReference type="AlphaFoldDB" id="A0A0D2NFZ7"/>